<comment type="caution">
    <text evidence="4">The sequence shown here is derived from an EMBL/GenBank/DDBJ whole genome shotgun (WGS) entry which is preliminary data.</text>
</comment>
<dbReference type="EMBL" id="BAUW01000038">
    <property type="protein sequence ID" value="GAE46190.1"/>
    <property type="molecule type" value="Genomic_DNA"/>
</dbReference>
<dbReference type="SUPFAM" id="SSF55469">
    <property type="entry name" value="FMN-dependent nitroreductase-like"/>
    <property type="match status" value="1"/>
</dbReference>
<keyword evidence="5" id="KW-1185">Reference proteome</keyword>
<evidence type="ECO:0000256" key="1">
    <source>
        <dbReference type="ARBA" id="ARBA00007118"/>
    </source>
</evidence>
<evidence type="ECO:0000259" key="3">
    <source>
        <dbReference type="Pfam" id="PF00881"/>
    </source>
</evidence>
<dbReference type="eggNOG" id="COG0778">
    <property type="taxonomic scope" value="Bacteria"/>
</dbReference>
<evidence type="ECO:0000256" key="2">
    <source>
        <dbReference type="ARBA" id="ARBA00023002"/>
    </source>
</evidence>
<keyword evidence="2" id="KW-0560">Oxidoreductase</keyword>
<gene>
    <name evidence="4" type="ORF">JCM21738_3067</name>
</gene>
<name>W4RP36_9BACI</name>
<dbReference type="PANTHER" id="PTHR43673:SF10">
    <property type="entry name" value="NADH DEHYDROGENASE_NAD(P)H NITROREDUCTASE XCC3605-RELATED"/>
    <property type="match status" value="1"/>
</dbReference>
<dbReference type="Pfam" id="PF00881">
    <property type="entry name" value="Nitroreductase"/>
    <property type="match status" value="2"/>
</dbReference>
<organism evidence="4 5">
    <name type="scientific">Mesobacillus boroniphilus JCM 21738</name>
    <dbReference type="NCBI Taxonomy" id="1294265"/>
    <lineage>
        <taxon>Bacteria</taxon>
        <taxon>Bacillati</taxon>
        <taxon>Bacillota</taxon>
        <taxon>Bacilli</taxon>
        <taxon>Bacillales</taxon>
        <taxon>Bacillaceae</taxon>
        <taxon>Mesobacillus</taxon>
    </lineage>
</organism>
<dbReference type="AlphaFoldDB" id="W4RP36"/>
<sequence>MRKMEVLDAVKSRRSARSFDQRALPSEIIEGIEHAILSSPSGSNAQESHFVIVQEQDQIKRLKRFAPGLSGEPAAIVVLCSNGTEALIRGGADTAEVLRFVNLGIAAAYILLATHSLGVANCPVRSFHPKAVKQVLGLPEEVEPELLISLGYTDQPPRPKTSKPAQEVISYDQYGSYKD</sequence>
<evidence type="ECO:0000313" key="5">
    <source>
        <dbReference type="Proteomes" id="UP000018949"/>
    </source>
</evidence>
<dbReference type="InterPro" id="IPR029479">
    <property type="entry name" value="Nitroreductase"/>
</dbReference>
<protein>
    <submittedName>
        <fullName evidence="4">Nitroreductase</fullName>
    </submittedName>
</protein>
<reference evidence="4 5" key="1">
    <citation type="submission" date="2013-12" db="EMBL/GenBank/DDBJ databases">
        <title>NBRP : Genome information of microbial organism related human and environment.</title>
        <authorList>
            <person name="Hattori M."/>
            <person name="Oshima K."/>
            <person name="Inaba H."/>
            <person name="Suda W."/>
            <person name="Sakamoto M."/>
            <person name="Iino T."/>
            <person name="Kitahara M."/>
            <person name="Oshida Y."/>
            <person name="Iida T."/>
            <person name="Kudo T."/>
            <person name="Itoh T."/>
            <person name="Ahmed I."/>
            <person name="Ohkuma M."/>
        </authorList>
    </citation>
    <scope>NUCLEOTIDE SEQUENCE [LARGE SCALE GENOMIC DNA]</scope>
    <source>
        <strain evidence="4 5">JCM 21738</strain>
    </source>
</reference>
<feature type="domain" description="Nitroreductase" evidence="3">
    <location>
        <begin position="10"/>
        <end position="64"/>
    </location>
</feature>
<dbReference type="PANTHER" id="PTHR43673">
    <property type="entry name" value="NAD(P)H NITROREDUCTASE YDGI-RELATED"/>
    <property type="match status" value="1"/>
</dbReference>
<proteinExistence type="inferred from homology"/>
<dbReference type="GO" id="GO:0016491">
    <property type="term" value="F:oxidoreductase activity"/>
    <property type="evidence" value="ECO:0007669"/>
    <property type="project" value="UniProtKB-KW"/>
</dbReference>
<accession>W4RP36</accession>
<evidence type="ECO:0000313" key="4">
    <source>
        <dbReference type="EMBL" id="GAE46190.1"/>
    </source>
</evidence>
<dbReference type="Gene3D" id="3.40.109.10">
    <property type="entry name" value="NADH Oxidase"/>
    <property type="match status" value="1"/>
</dbReference>
<dbReference type="Proteomes" id="UP000018949">
    <property type="component" value="Unassembled WGS sequence"/>
</dbReference>
<feature type="domain" description="Nitroreductase" evidence="3">
    <location>
        <begin position="71"/>
        <end position="152"/>
    </location>
</feature>
<comment type="similarity">
    <text evidence="1">Belongs to the nitroreductase family.</text>
</comment>
<dbReference type="InterPro" id="IPR000415">
    <property type="entry name" value="Nitroreductase-like"/>
</dbReference>